<evidence type="ECO:0000313" key="1">
    <source>
        <dbReference type="EnsemblPlants" id="OB01G19800.1"/>
    </source>
</evidence>
<name>J3KYC4_ORYBR</name>
<keyword evidence="2" id="KW-1185">Reference proteome</keyword>
<protein>
    <submittedName>
        <fullName evidence="1">Uncharacterized protein</fullName>
    </submittedName>
</protein>
<evidence type="ECO:0000313" key="2">
    <source>
        <dbReference type="Proteomes" id="UP000006038"/>
    </source>
</evidence>
<dbReference type="AlphaFoldDB" id="J3KYC4"/>
<dbReference type="EnsemblPlants" id="OB01G19800.1">
    <property type="protein sequence ID" value="OB01G19800.1"/>
    <property type="gene ID" value="OB01G19800"/>
</dbReference>
<proteinExistence type="predicted"/>
<sequence>MSINDSSINKDSDIVYVDSDGDFLRPHGRHSQTDHLNISILINNHCFAIENQK</sequence>
<dbReference type="Gramene" id="OB01G19800.1">
    <property type="protein sequence ID" value="OB01G19800.1"/>
    <property type="gene ID" value="OB01G19800"/>
</dbReference>
<dbReference type="Proteomes" id="UP000006038">
    <property type="component" value="Chromosome 1"/>
</dbReference>
<reference evidence="1" key="2">
    <citation type="submission" date="2013-04" db="UniProtKB">
        <authorList>
            <consortium name="EnsemblPlants"/>
        </authorList>
    </citation>
    <scope>IDENTIFICATION</scope>
</reference>
<reference evidence="1" key="1">
    <citation type="journal article" date="2013" name="Nat. Commun.">
        <title>Whole-genome sequencing of Oryza brachyantha reveals mechanisms underlying Oryza genome evolution.</title>
        <authorList>
            <person name="Chen J."/>
            <person name="Huang Q."/>
            <person name="Gao D."/>
            <person name="Wang J."/>
            <person name="Lang Y."/>
            <person name="Liu T."/>
            <person name="Li B."/>
            <person name="Bai Z."/>
            <person name="Luis Goicoechea J."/>
            <person name="Liang C."/>
            <person name="Chen C."/>
            <person name="Zhang W."/>
            <person name="Sun S."/>
            <person name="Liao Y."/>
            <person name="Zhang X."/>
            <person name="Yang L."/>
            <person name="Song C."/>
            <person name="Wang M."/>
            <person name="Shi J."/>
            <person name="Liu G."/>
            <person name="Liu J."/>
            <person name="Zhou H."/>
            <person name="Zhou W."/>
            <person name="Yu Q."/>
            <person name="An N."/>
            <person name="Chen Y."/>
            <person name="Cai Q."/>
            <person name="Wang B."/>
            <person name="Liu B."/>
            <person name="Min J."/>
            <person name="Huang Y."/>
            <person name="Wu H."/>
            <person name="Li Z."/>
            <person name="Zhang Y."/>
            <person name="Yin Y."/>
            <person name="Song W."/>
            <person name="Jiang J."/>
            <person name="Jackson S.A."/>
            <person name="Wing R.A."/>
            <person name="Wang J."/>
            <person name="Chen M."/>
        </authorList>
    </citation>
    <scope>NUCLEOTIDE SEQUENCE [LARGE SCALE GENOMIC DNA]</scope>
    <source>
        <strain evidence="1">cv. IRGC 101232</strain>
    </source>
</reference>
<organism evidence="1">
    <name type="scientific">Oryza brachyantha</name>
    <name type="common">malo sina</name>
    <dbReference type="NCBI Taxonomy" id="4533"/>
    <lineage>
        <taxon>Eukaryota</taxon>
        <taxon>Viridiplantae</taxon>
        <taxon>Streptophyta</taxon>
        <taxon>Embryophyta</taxon>
        <taxon>Tracheophyta</taxon>
        <taxon>Spermatophyta</taxon>
        <taxon>Magnoliopsida</taxon>
        <taxon>Liliopsida</taxon>
        <taxon>Poales</taxon>
        <taxon>Poaceae</taxon>
        <taxon>BOP clade</taxon>
        <taxon>Oryzoideae</taxon>
        <taxon>Oryzeae</taxon>
        <taxon>Oryzinae</taxon>
        <taxon>Oryza</taxon>
    </lineage>
</organism>
<dbReference type="HOGENOM" id="CLU_3071876_0_0_1"/>
<accession>J3KYC4</accession>